<dbReference type="AlphaFoldDB" id="A0A5B0N2L9"/>
<evidence type="ECO:0000313" key="1">
    <source>
        <dbReference type="EMBL" id="KAA1083487.1"/>
    </source>
</evidence>
<sequence length="74" mass="7954">MTWSGCKRLSAHGRGEAEGVTASQPITVQFLPGQEVAVQGYQSGMSGVFDFECYWSSPSDPNARTPFCGGCRSF</sequence>
<dbReference type="EMBL" id="VDEP01000438">
    <property type="protein sequence ID" value="KAA1083487.1"/>
    <property type="molecule type" value="Genomic_DNA"/>
</dbReference>
<name>A0A5B0N2L9_PUCGR</name>
<protein>
    <submittedName>
        <fullName evidence="1">Uncharacterized protein</fullName>
    </submittedName>
</protein>
<comment type="caution">
    <text evidence="1">The sequence shown here is derived from an EMBL/GenBank/DDBJ whole genome shotgun (WGS) entry which is preliminary data.</text>
</comment>
<dbReference type="Proteomes" id="UP000325313">
    <property type="component" value="Unassembled WGS sequence"/>
</dbReference>
<evidence type="ECO:0000313" key="2">
    <source>
        <dbReference type="Proteomes" id="UP000325313"/>
    </source>
</evidence>
<accession>A0A5B0N2L9</accession>
<organism evidence="1 2">
    <name type="scientific">Puccinia graminis f. sp. tritici</name>
    <dbReference type="NCBI Taxonomy" id="56615"/>
    <lineage>
        <taxon>Eukaryota</taxon>
        <taxon>Fungi</taxon>
        <taxon>Dikarya</taxon>
        <taxon>Basidiomycota</taxon>
        <taxon>Pucciniomycotina</taxon>
        <taxon>Pucciniomycetes</taxon>
        <taxon>Pucciniales</taxon>
        <taxon>Pucciniaceae</taxon>
        <taxon>Puccinia</taxon>
    </lineage>
</organism>
<reference evidence="1 2" key="1">
    <citation type="submission" date="2019-05" db="EMBL/GenBank/DDBJ databases">
        <title>Emergence of the Ug99 lineage of the wheat stem rust pathogen through somatic hybridization.</title>
        <authorList>
            <person name="Li F."/>
            <person name="Upadhyaya N.M."/>
            <person name="Sperschneider J."/>
            <person name="Matny O."/>
            <person name="Nguyen-Phuc H."/>
            <person name="Mago R."/>
            <person name="Raley C."/>
            <person name="Miller M.E."/>
            <person name="Silverstein K.A.T."/>
            <person name="Henningsen E."/>
            <person name="Hirsch C.D."/>
            <person name="Visser B."/>
            <person name="Pretorius Z.A."/>
            <person name="Steffenson B.J."/>
            <person name="Schwessinger B."/>
            <person name="Dodds P.N."/>
            <person name="Figueroa M."/>
        </authorList>
    </citation>
    <scope>NUCLEOTIDE SEQUENCE [LARGE SCALE GENOMIC DNA]</scope>
    <source>
        <strain evidence="1 2">Ug99</strain>
    </source>
</reference>
<gene>
    <name evidence="1" type="ORF">PGTUg99_035049</name>
</gene>
<proteinExistence type="predicted"/>